<comment type="caution">
    <text evidence="1">The sequence shown here is derived from an EMBL/GenBank/DDBJ whole genome shotgun (WGS) entry which is preliminary data.</text>
</comment>
<dbReference type="Gene3D" id="1.20.58.1000">
    <property type="entry name" value="Metal-sensitive repressor, helix protomer"/>
    <property type="match status" value="1"/>
</dbReference>
<dbReference type="InterPro" id="IPR038390">
    <property type="entry name" value="Metal_Tscrpt_repr_sf"/>
</dbReference>
<evidence type="ECO:0000313" key="1">
    <source>
        <dbReference type="EMBL" id="OUM90347.1"/>
    </source>
</evidence>
<protein>
    <submittedName>
        <fullName evidence="1">Cytoplasmic protein</fullName>
    </submittedName>
</protein>
<dbReference type="EMBL" id="LZRT01000019">
    <property type="protein sequence ID" value="OUM90347.1"/>
    <property type="molecule type" value="Genomic_DNA"/>
</dbReference>
<dbReference type="InterPro" id="IPR003735">
    <property type="entry name" value="Metal_Tscrpt_repr"/>
</dbReference>
<dbReference type="PANTHER" id="PTHR33677:SF5">
    <property type="entry name" value="TRANSCRIPTIONAL REPRESSOR FRMR"/>
    <property type="match status" value="1"/>
</dbReference>
<dbReference type="Pfam" id="PF02583">
    <property type="entry name" value="Trns_repr_metal"/>
    <property type="match status" value="1"/>
</dbReference>
<dbReference type="CDD" id="cd10155">
    <property type="entry name" value="BsYrkD-like_DUF156"/>
    <property type="match status" value="1"/>
</dbReference>
<proteinExistence type="predicted"/>
<dbReference type="AlphaFoldDB" id="A0A1Y3PW31"/>
<name>A0A1Y3PW31_9BACI</name>
<sequence>MEYSQSMKNRLRRIEGQIRGILKMMDEGKSCKEVVSQMSAVRNALDRAIGVVVSTNLEACIRREITKGEDTSGAIKEAVDLLVRSR</sequence>
<dbReference type="PANTHER" id="PTHR33677">
    <property type="entry name" value="TRANSCRIPTIONAL REPRESSOR FRMR-RELATED"/>
    <property type="match status" value="1"/>
</dbReference>
<accession>A0A1Y3PW31</accession>
<gene>
    <name evidence="1" type="ORF">BAA01_15995</name>
</gene>
<evidence type="ECO:0000313" key="2">
    <source>
        <dbReference type="Proteomes" id="UP000196475"/>
    </source>
</evidence>
<dbReference type="Proteomes" id="UP000196475">
    <property type="component" value="Unassembled WGS sequence"/>
</dbReference>
<dbReference type="GO" id="GO:0045892">
    <property type="term" value="P:negative regulation of DNA-templated transcription"/>
    <property type="evidence" value="ECO:0007669"/>
    <property type="project" value="UniProtKB-ARBA"/>
</dbReference>
<dbReference type="GO" id="GO:0003677">
    <property type="term" value="F:DNA binding"/>
    <property type="evidence" value="ECO:0007669"/>
    <property type="project" value="InterPro"/>
</dbReference>
<organism evidence="1 2">
    <name type="scientific">Bacillus thermozeamaize</name>
    <dbReference type="NCBI Taxonomy" id="230954"/>
    <lineage>
        <taxon>Bacteria</taxon>
        <taxon>Bacillati</taxon>
        <taxon>Bacillota</taxon>
        <taxon>Bacilli</taxon>
        <taxon>Bacillales</taxon>
        <taxon>Bacillaceae</taxon>
        <taxon>Bacillus</taxon>
    </lineage>
</organism>
<dbReference type="GO" id="GO:0046872">
    <property type="term" value="F:metal ion binding"/>
    <property type="evidence" value="ECO:0007669"/>
    <property type="project" value="InterPro"/>
</dbReference>
<reference evidence="2" key="1">
    <citation type="submission" date="2016-06" db="EMBL/GenBank/DDBJ databases">
        <authorList>
            <person name="Nascimento L."/>
            <person name="Pereira R.V."/>
            <person name="Martins L.F."/>
            <person name="Quaggio R.B."/>
            <person name="Silva A.M."/>
            <person name="Setubal J.C."/>
        </authorList>
    </citation>
    <scope>NUCLEOTIDE SEQUENCE [LARGE SCALE GENOMIC DNA]</scope>
</reference>